<dbReference type="Gene3D" id="3.40.50.150">
    <property type="entry name" value="Vaccinia Virus protein VP39"/>
    <property type="match status" value="1"/>
</dbReference>
<dbReference type="InterPro" id="IPR029063">
    <property type="entry name" value="SAM-dependent_MTases_sf"/>
</dbReference>
<comment type="caution">
    <text evidence="2">The sequence shown here is derived from an EMBL/GenBank/DDBJ whole genome shotgun (WGS) entry which is preliminary data.</text>
</comment>
<evidence type="ECO:0000313" key="2">
    <source>
        <dbReference type="EMBL" id="TDQ39910.1"/>
    </source>
</evidence>
<reference evidence="2 3" key="1">
    <citation type="submission" date="2019-03" db="EMBL/GenBank/DDBJ databases">
        <title>Genomic Encyclopedia of Type Strains, Phase IV (KMG-IV): sequencing the most valuable type-strain genomes for metagenomic binning, comparative biology and taxonomic classification.</title>
        <authorList>
            <person name="Goeker M."/>
        </authorList>
    </citation>
    <scope>NUCLEOTIDE SEQUENCE [LARGE SCALE GENOMIC DNA]</scope>
    <source>
        <strain evidence="2 3">DSM 28679</strain>
    </source>
</reference>
<dbReference type="CDD" id="cd02440">
    <property type="entry name" value="AdoMet_MTases"/>
    <property type="match status" value="1"/>
</dbReference>
<dbReference type="GO" id="GO:0006596">
    <property type="term" value="P:polyamine biosynthetic process"/>
    <property type="evidence" value="ECO:0007669"/>
    <property type="project" value="UniProtKB-KW"/>
</dbReference>
<proteinExistence type="predicted"/>
<dbReference type="RefSeq" id="WP_101496629.1">
    <property type="nucleotide sequence ID" value="NZ_LNJZ01000006.1"/>
</dbReference>
<name>A0A4R6U0U5_9GAMM</name>
<dbReference type="SUPFAM" id="SSF53335">
    <property type="entry name" value="S-adenosyl-L-methionine-dependent methyltransferases"/>
    <property type="match status" value="1"/>
</dbReference>
<sequence length="254" mass="28298">MQFFWSRKKSIAEAEDAHGRILVEQKGSMRYLVFGEDSEQSAVCMRFPLRLQYEYSRAMLLGALCHDAPETALFMGLGAGALVRSCLDALPGLFDAEVIELRPEVVRLAQQYMGFKDDERLTLRVGDALELLESAEQADLVFLDLYNEQGPSRAHMAWDFLAGCQARLSPGGWLVINQWALLDSKPLATPLLQGLFAGHYWEVPVTEGNVILLIPASTEQNLPVEQLRTRAAAVGKRQGHDLLSLVNNIRLASR</sequence>
<keyword evidence="3" id="KW-1185">Reference proteome</keyword>
<evidence type="ECO:0000313" key="3">
    <source>
        <dbReference type="Proteomes" id="UP000294575"/>
    </source>
</evidence>
<dbReference type="AlphaFoldDB" id="A0A4R6U0U5"/>
<dbReference type="EMBL" id="SNYK01000001">
    <property type="protein sequence ID" value="TDQ39910.1"/>
    <property type="molecule type" value="Genomic_DNA"/>
</dbReference>
<organism evidence="2 3">
    <name type="scientific">Thiopseudomonas denitrificans</name>
    <dbReference type="NCBI Taxonomy" id="1501432"/>
    <lineage>
        <taxon>Bacteria</taxon>
        <taxon>Pseudomonadati</taxon>
        <taxon>Pseudomonadota</taxon>
        <taxon>Gammaproteobacteria</taxon>
        <taxon>Pseudomonadales</taxon>
        <taxon>Pseudomonadaceae</taxon>
        <taxon>Thiopseudomonas</taxon>
    </lineage>
</organism>
<protein>
    <submittedName>
        <fullName evidence="2">Spermidine synthase</fullName>
    </submittedName>
</protein>
<gene>
    <name evidence="2" type="ORF">DFQ45_10139</name>
</gene>
<dbReference type="PANTHER" id="PTHR43317">
    <property type="entry name" value="THERMOSPERMINE SYNTHASE ACAULIS5"/>
    <property type="match status" value="1"/>
</dbReference>
<evidence type="ECO:0000256" key="1">
    <source>
        <dbReference type="ARBA" id="ARBA00023115"/>
    </source>
</evidence>
<dbReference type="Pfam" id="PF01564">
    <property type="entry name" value="Spermine_synth"/>
    <property type="match status" value="1"/>
</dbReference>
<accession>A0A4R6U0U5</accession>
<dbReference type="PANTHER" id="PTHR43317:SF1">
    <property type="entry name" value="THERMOSPERMINE SYNTHASE ACAULIS5"/>
    <property type="match status" value="1"/>
</dbReference>
<dbReference type="Proteomes" id="UP000294575">
    <property type="component" value="Unassembled WGS sequence"/>
</dbReference>
<keyword evidence="1" id="KW-0620">Polyamine biosynthesis</keyword>